<dbReference type="PANTHER" id="PTHR21087">
    <property type="entry name" value="SHIKIMATE KINASE"/>
    <property type="match status" value="1"/>
</dbReference>
<organism evidence="8 9">
    <name type="scientific">Aquimarina algiphila</name>
    <dbReference type="NCBI Taxonomy" id="2047982"/>
    <lineage>
        <taxon>Bacteria</taxon>
        <taxon>Pseudomonadati</taxon>
        <taxon>Bacteroidota</taxon>
        <taxon>Flavobacteriia</taxon>
        <taxon>Flavobacteriales</taxon>
        <taxon>Flavobacteriaceae</taxon>
        <taxon>Aquimarina</taxon>
    </lineage>
</organism>
<keyword evidence="2 7" id="KW-0808">Transferase</keyword>
<evidence type="ECO:0000256" key="5">
    <source>
        <dbReference type="ARBA" id="ARBA00022840"/>
    </source>
</evidence>
<evidence type="ECO:0000313" key="8">
    <source>
        <dbReference type="EMBL" id="TSE08593.1"/>
    </source>
</evidence>
<sequence>MSIVLIGYMGSGKSLVGRDLAKKMKLEYLDLDEYIENQEKKTISKIFEDHGEIYFRKKESLYLKEVLDKHTDSVISLGGGTPCFAGNLEIVKENENTKSIYLQTSLDELTKRLFAERNKRPLIAHITTIDELKDFVRKHLFERSFYYNQADYKVVTDQKDANQISEESISALF</sequence>
<gene>
    <name evidence="7" type="primary">aroK</name>
    <name evidence="8" type="ORF">FOF46_11605</name>
</gene>
<dbReference type="GO" id="GO:0004765">
    <property type="term" value="F:shikimate kinase activity"/>
    <property type="evidence" value="ECO:0007669"/>
    <property type="project" value="UniProtKB-UniRule"/>
</dbReference>
<comment type="catalytic activity">
    <reaction evidence="7">
        <text>shikimate + ATP = 3-phosphoshikimate + ADP + H(+)</text>
        <dbReference type="Rhea" id="RHEA:13121"/>
        <dbReference type="ChEBI" id="CHEBI:15378"/>
        <dbReference type="ChEBI" id="CHEBI:30616"/>
        <dbReference type="ChEBI" id="CHEBI:36208"/>
        <dbReference type="ChEBI" id="CHEBI:145989"/>
        <dbReference type="ChEBI" id="CHEBI:456216"/>
        <dbReference type="EC" id="2.7.1.71"/>
    </reaction>
</comment>
<keyword evidence="7" id="KW-0963">Cytoplasm</keyword>
<comment type="function">
    <text evidence="7">Catalyzes the specific phosphorylation of the 3-hydroxyl group of shikimic acid using ATP as a cosubstrate.</text>
</comment>
<feature type="binding site" evidence="7">
    <location>
        <position position="14"/>
    </location>
    <ligand>
        <name>Mg(2+)</name>
        <dbReference type="ChEBI" id="CHEBI:18420"/>
    </ligand>
</feature>
<feature type="binding site" evidence="7">
    <location>
        <position position="143"/>
    </location>
    <ligand>
        <name>substrate</name>
    </ligand>
</feature>
<reference evidence="8 9" key="1">
    <citation type="submission" date="2019-07" db="EMBL/GenBank/DDBJ databases">
        <title>The draft genome sequence of Aquimarina algiphila M91.</title>
        <authorList>
            <person name="Meng X."/>
        </authorList>
    </citation>
    <scope>NUCLEOTIDE SEQUENCE [LARGE SCALE GENOMIC DNA]</scope>
    <source>
        <strain evidence="8 9">M91</strain>
    </source>
</reference>
<dbReference type="Pfam" id="PF01202">
    <property type="entry name" value="SKI"/>
    <property type="match status" value="1"/>
</dbReference>
<dbReference type="OrthoDB" id="9800332at2"/>
<dbReference type="GO" id="GO:0009423">
    <property type="term" value="P:chorismate biosynthetic process"/>
    <property type="evidence" value="ECO:0007669"/>
    <property type="project" value="UniProtKB-UniRule"/>
</dbReference>
<proteinExistence type="inferred from homology"/>
<dbReference type="InterPro" id="IPR000623">
    <property type="entry name" value="Shikimate_kinase/TSH1"/>
</dbReference>
<evidence type="ECO:0000256" key="1">
    <source>
        <dbReference type="ARBA" id="ARBA00022605"/>
    </source>
</evidence>
<dbReference type="AlphaFoldDB" id="A0A554VKN9"/>
<dbReference type="EMBL" id="VLNR01000021">
    <property type="protein sequence ID" value="TSE08593.1"/>
    <property type="molecule type" value="Genomic_DNA"/>
</dbReference>
<dbReference type="GO" id="GO:0000287">
    <property type="term" value="F:magnesium ion binding"/>
    <property type="evidence" value="ECO:0007669"/>
    <property type="project" value="UniProtKB-UniRule"/>
</dbReference>
<dbReference type="RefSeq" id="WP_109438268.1">
    <property type="nucleotide sequence ID" value="NZ_CANLVC010000006.1"/>
</dbReference>
<feature type="binding site" evidence="7">
    <location>
        <position position="79"/>
    </location>
    <ligand>
        <name>substrate</name>
    </ligand>
</feature>
<dbReference type="SUPFAM" id="SSF52540">
    <property type="entry name" value="P-loop containing nucleoside triphosphate hydrolases"/>
    <property type="match status" value="1"/>
</dbReference>
<comment type="cofactor">
    <cofactor evidence="7">
        <name>Mg(2+)</name>
        <dbReference type="ChEBI" id="CHEBI:18420"/>
    </cofactor>
    <text evidence="7">Binds 1 Mg(2+) ion per subunit.</text>
</comment>
<dbReference type="GO" id="GO:0008652">
    <property type="term" value="P:amino acid biosynthetic process"/>
    <property type="evidence" value="ECO:0007669"/>
    <property type="project" value="UniProtKB-KW"/>
</dbReference>
<feature type="binding site" evidence="7">
    <location>
        <begin position="10"/>
        <end position="15"/>
    </location>
    <ligand>
        <name>ATP</name>
        <dbReference type="ChEBI" id="CHEBI:30616"/>
    </ligand>
</feature>
<keyword evidence="7" id="KW-0479">Metal-binding</keyword>
<dbReference type="UniPathway" id="UPA00053">
    <property type="reaction ID" value="UER00088"/>
</dbReference>
<evidence type="ECO:0000256" key="7">
    <source>
        <dbReference type="HAMAP-Rule" id="MF_00109"/>
    </source>
</evidence>
<evidence type="ECO:0000256" key="3">
    <source>
        <dbReference type="ARBA" id="ARBA00022741"/>
    </source>
</evidence>
<dbReference type="Gene3D" id="3.40.50.300">
    <property type="entry name" value="P-loop containing nucleotide triphosphate hydrolases"/>
    <property type="match status" value="1"/>
</dbReference>
<dbReference type="PANTHER" id="PTHR21087:SF16">
    <property type="entry name" value="SHIKIMATE KINASE 1, CHLOROPLASTIC"/>
    <property type="match status" value="1"/>
</dbReference>
<name>A0A554VKN9_9FLAO</name>
<dbReference type="GO" id="GO:0009073">
    <property type="term" value="P:aromatic amino acid family biosynthetic process"/>
    <property type="evidence" value="ECO:0007669"/>
    <property type="project" value="UniProtKB-KW"/>
</dbReference>
<feature type="binding site" evidence="7">
    <location>
        <position position="32"/>
    </location>
    <ligand>
        <name>substrate</name>
    </ligand>
</feature>
<accession>A0A554VKN9</accession>
<dbReference type="GO" id="GO:0005829">
    <property type="term" value="C:cytosol"/>
    <property type="evidence" value="ECO:0007669"/>
    <property type="project" value="TreeGrafter"/>
</dbReference>
<dbReference type="Proteomes" id="UP000318833">
    <property type="component" value="Unassembled WGS sequence"/>
</dbReference>
<comment type="caution">
    <text evidence="7">Lacks conserved residue(s) required for the propagation of feature annotation.</text>
</comment>
<comment type="caution">
    <text evidence="8">The sequence shown here is derived from an EMBL/GenBank/DDBJ whole genome shotgun (WGS) entry which is preliminary data.</text>
</comment>
<dbReference type="CDD" id="cd00464">
    <property type="entry name" value="SK"/>
    <property type="match status" value="1"/>
</dbReference>
<comment type="pathway">
    <text evidence="7">Metabolic intermediate biosynthesis; chorismate biosynthesis; chorismate from D-erythrose 4-phosphate and phosphoenolpyruvate: step 5/7.</text>
</comment>
<keyword evidence="5 7" id="KW-0067">ATP-binding</keyword>
<keyword evidence="3 7" id="KW-0547">Nucleotide-binding</keyword>
<keyword evidence="9" id="KW-1185">Reference proteome</keyword>
<dbReference type="GO" id="GO:0005524">
    <property type="term" value="F:ATP binding"/>
    <property type="evidence" value="ECO:0007669"/>
    <property type="project" value="UniProtKB-UniRule"/>
</dbReference>
<evidence type="ECO:0000256" key="4">
    <source>
        <dbReference type="ARBA" id="ARBA00022777"/>
    </source>
</evidence>
<evidence type="ECO:0000256" key="2">
    <source>
        <dbReference type="ARBA" id="ARBA00022679"/>
    </source>
</evidence>
<feature type="binding site" evidence="7">
    <location>
        <position position="120"/>
    </location>
    <ligand>
        <name>ATP</name>
        <dbReference type="ChEBI" id="CHEBI:30616"/>
    </ligand>
</feature>
<keyword evidence="7" id="KW-0460">Magnesium</keyword>
<dbReference type="EC" id="2.7.1.71" evidence="7"/>
<evidence type="ECO:0000256" key="6">
    <source>
        <dbReference type="ARBA" id="ARBA00023141"/>
    </source>
</evidence>
<comment type="subunit">
    <text evidence="7">Monomer.</text>
</comment>
<comment type="subcellular location">
    <subcellularLocation>
        <location evidence="7">Cytoplasm</location>
    </subcellularLocation>
</comment>
<dbReference type="HAMAP" id="MF_00109">
    <property type="entry name" value="Shikimate_kinase"/>
    <property type="match status" value="1"/>
</dbReference>
<keyword evidence="6 7" id="KW-0057">Aromatic amino acid biosynthesis</keyword>
<protein>
    <recommendedName>
        <fullName evidence="7">Shikimate kinase</fullName>
        <shortName evidence="7">SK</shortName>
        <ecNumber evidence="7">2.7.1.71</ecNumber>
    </recommendedName>
</protein>
<evidence type="ECO:0000313" key="9">
    <source>
        <dbReference type="Proteomes" id="UP000318833"/>
    </source>
</evidence>
<feature type="binding site" evidence="7">
    <location>
        <position position="56"/>
    </location>
    <ligand>
        <name>substrate</name>
    </ligand>
</feature>
<dbReference type="PRINTS" id="PR01100">
    <property type="entry name" value="SHIKIMTKNASE"/>
</dbReference>
<comment type="similarity">
    <text evidence="7">Belongs to the shikimate kinase family.</text>
</comment>
<dbReference type="InterPro" id="IPR027417">
    <property type="entry name" value="P-loop_NTPase"/>
</dbReference>
<dbReference type="InterPro" id="IPR031322">
    <property type="entry name" value="Shikimate/glucono_kinase"/>
</dbReference>
<keyword evidence="4 7" id="KW-0418">Kinase</keyword>
<keyword evidence="1 7" id="KW-0028">Amino-acid biosynthesis</keyword>